<protein>
    <submittedName>
        <fullName evidence="6">Sulfur oxidation c-type cytochrome SoxX</fullName>
    </submittedName>
</protein>
<name>A0A1F6T8A7_9PROT</name>
<sequence length="122" mass="13064">MLLGTLIATSASAQVAGAVPNKKVCDDKKNPPKDAVTQGGCVVLDRKKGNCMACHAIAGTTHGNIAPPLVQMKQRFPDKAKLRTQIGDAHKLNPRSVMPPFGPHEILTQDEIDKVVEFVLTL</sequence>
<evidence type="ECO:0000256" key="4">
    <source>
        <dbReference type="PROSITE-ProRule" id="PRU00433"/>
    </source>
</evidence>
<organism evidence="6 7">
    <name type="scientific">Candidatus Muproteobacteria bacterium RBG_16_62_13</name>
    <dbReference type="NCBI Taxonomy" id="1817756"/>
    <lineage>
        <taxon>Bacteria</taxon>
        <taxon>Pseudomonadati</taxon>
        <taxon>Pseudomonadota</taxon>
        <taxon>Candidatus Muproteobacteria</taxon>
    </lineage>
</organism>
<dbReference type="NCBIfam" id="TIGR04485">
    <property type="entry name" value="thiosulf_SoxX"/>
    <property type="match status" value="1"/>
</dbReference>
<reference evidence="6 7" key="1">
    <citation type="journal article" date="2016" name="Nat. Commun.">
        <title>Thousands of microbial genomes shed light on interconnected biogeochemical processes in an aquifer system.</title>
        <authorList>
            <person name="Anantharaman K."/>
            <person name="Brown C.T."/>
            <person name="Hug L.A."/>
            <person name="Sharon I."/>
            <person name="Castelle C.J."/>
            <person name="Probst A.J."/>
            <person name="Thomas B.C."/>
            <person name="Singh A."/>
            <person name="Wilkins M.J."/>
            <person name="Karaoz U."/>
            <person name="Brodie E.L."/>
            <person name="Williams K.H."/>
            <person name="Hubbard S.S."/>
            <person name="Banfield J.F."/>
        </authorList>
    </citation>
    <scope>NUCLEOTIDE SEQUENCE [LARGE SCALE GENOMIC DNA]</scope>
</reference>
<proteinExistence type="predicted"/>
<comment type="caution">
    <text evidence="6">The sequence shown here is derived from an EMBL/GenBank/DDBJ whole genome shotgun (WGS) entry which is preliminary data.</text>
</comment>
<dbReference type="STRING" id="1817756.A2140_10670"/>
<dbReference type="GO" id="GO:0009055">
    <property type="term" value="F:electron transfer activity"/>
    <property type="evidence" value="ECO:0007669"/>
    <property type="project" value="InterPro"/>
</dbReference>
<dbReference type="SUPFAM" id="SSF46626">
    <property type="entry name" value="Cytochrome c"/>
    <property type="match status" value="1"/>
</dbReference>
<dbReference type="AlphaFoldDB" id="A0A1F6T8A7"/>
<gene>
    <name evidence="6" type="ORF">A2140_10670</name>
</gene>
<evidence type="ECO:0000256" key="3">
    <source>
        <dbReference type="ARBA" id="ARBA00023004"/>
    </source>
</evidence>
<evidence type="ECO:0000259" key="5">
    <source>
        <dbReference type="PROSITE" id="PS51007"/>
    </source>
</evidence>
<evidence type="ECO:0000313" key="6">
    <source>
        <dbReference type="EMBL" id="OGI41348.1"/>
    </source>
</evidence>
<dbReference type="GO" id="GO:0046872">
    <property type="term" value="F:metal ion binding"/>
    <property type="evidence" value="ECO:0007669"/>
    <property type="project" value="UniProtKB-KW"/>
</dbReference>
<dbReference type="InterPro" id="IPR036909">
    <property type="entry name" value="Cyt_c-like_dom_sf"/>
</dbReference>
<evidence type="ECO:0000256" key="2">
    <source>
        <dbReference type="ARBA" id="ARBA00022723"/>
    </source>
</evidence>
<accession>A0A1F6T8A7</accession>
<dbReference type="GO" id="GO:0020037">
    <property type="term" value="F:heme binding"/>
    <property type="evidence" value="ECO:0007669"/>
    <property type="project" value="InterPro"/>
</dbReference>
<dbReference type="Pfam" id="PF13442">
    <property type="entry name" value="Cytochrome_CBB3"/>
    <property type="match status" value="1"/>
</dbReference>
<evidence type="ECO:0000313" key="7">
    <source>
        <dbReference type="Proteomes" id="UP000178379"/>
    </source>
</evidence>
<evidence type="ECO:0000256" key="1">
    <source>
        <dbReference type="ARBA" id="ARBA00022617"/>
    </source>
</evidence>
<dbReference type="PROSITE" id="PS51007">
    <property type="entry name" value="CYTC"/>
    <property type="match status" value="1"/>
</dbReference>
<dbReference type="EMBL" id="MFSQ01000016">
    <property type="protein sequence ID" value="OGI41348.1"/>
    <property type="molecule type" value="Genomic_DNA"/>
</dbReference>
<dbReference type="Gene3D" id="1.10.760.10">
    <property type="entry name" value="Cytochrome c-like domain"/>
    <property type="match status" value="1"/>
</dbReference>
<dbReference type="InterPro" id="IPR009056">
    <property type="entry name" value="Cyt_c-like_dom"/>
</dbReference>
<keyword evidence="1 4" id="KW-0349">Heme</keyword>
<keyword evidence="3 4" id="KW-0408">Iron</keyword>
<feature type="domain" description="Cytochrome c" evidence="5">
    <location>
        <begin position="35"/>
        <end position="122"/>
    </location>
</feature>
<dbReference type="Proteomes" id="UP000178379">
    <property type="component" value="Unassembled WGS sequence"/>
</dbReference>
<dbReference type="InterPro" id="IPR030999">
    <property type="entry name" value="Thiosulf_SoxX"/>
</dbReference>
<keyword evidence="2 4" id="KW-0479">Metal-binding</keyword>